<organism evidence="2 3">
    <name type="scientific">Enhygromyxa salina</name>
    <dbReference type="NCBI Taxonomy" id="215803"/>
    <lineage>
        <taxon>Bacteria</taxon>
        <taxon>Pseudomonadati</taxon>
        <taxon>Myxococcota</taxon>
        <taxon>Polyangia</taxon>
        <taxon>Nannocystales</taxon>
        <taxon>Nannocystaceae</taxon>
        <taxon>Enhygromyxa</taxon>
    </lineage>
</organism>
<dbReference type="Proteomes" id="UP000238823">
    <property type="component" value="Unassembled WGS sequence"/>
</dbReference>
<feature type="compositionally biased region" description="Low complexity" evidence="1">
    <location>
        <begin position="19"/>
        <end position="29"/>
    </location>
</feature>
<proteinExistence type="predicted"/>
<feature type="region of interest" description="Disordered" evidence="1">
    <location>
        <begin position="19"/>
        <end position="42"/>
    </location>
</feature>
<sequence>MRELLAAISPCAQRRLRSLSRSASTTLQSMTTSDDDTHAKQRNREHELDLGSLYLSSAVAGAHRIGLQLTAEREGHREGALSLDPNHCGLSPWGDRTWCTQIAVRALQVTSTRMRALDPTGNGRVQHRLTSVEFVYESFNLIEYPKAALWYLVYTREAGGAWVVPLFDDKLLESYPTPLATR</sequence>
<dbReference type="EMBL" id="PVNL01000115">
    <property type="protein sequence ID" value="PRQ02006.1"/>
    <property type="molecule type" value="Genomic_DNA"/>
</dbReference>
<gene>
    <name evidence="2" type="ORF">ENSA7_56740</name>
</gene>
<name>A0A2S9YAG2_9BACT</name>
<accession>A0A2S9YAG2</accession>
<evidence type="ECO:0000313" key="3">
    <source>
        <dbReference type="Proteomes" id="UP000238823"/>
    </source>
</evidence>
<evidence type="ECO:0000256" key="1">
    <source>
        <dbReference type="SAM" id="MobiDB-lite"/>
    </source>
</evidence>
<protein>
    <submittedName>
        <fullName evidence="2">Uncharacterized protein</fullName>
    </submittedName>
</protein>
<dbReference type="AlphaFoldDB" id="A0A2S9YAG2"/>
<reference evidence="2 3" key="1">
    <citation type="submission" date="2018-03" db="EMBL/GenBank/DDBJ databases">
        <title>Draft Genome Sequences of the Obligatory Marine Myxobacteria Enhygromyxa salina SWB007.</title>
        <authorList>
            <person name="Poehlein A."/>
            <person name="Moghaddam J.A."/>
            <person name="Harms H."/>
            <person name="Alanjari M."/>
            <person name="Koenig G.M."/>
            <person name="Daniel R."/>
            <person name="Schaeberle T.F."/>
        </authorList>
    </citation>
    <scope>NUCLEOTIDE SEQUENCE [LARGE SCALE GENOMIC DNA]</scope>
    <source>
        <strain evidence="2 3">SWB007</strain>
    </source>
</reference>
<comment type="caution">
    <text evidence="2">The sequence shown here is derived from an EMBL/GenBank/DDBJ whole genome shotgun (WGS) entry which is preliminary data.</text>
</comment>
<evidence type="ECO:0000313" key="2">
    <source>
        <dbReference type="EMBL" id="PRQ02006.1"/>
    </source>
</evidence>